<evidence type="ECO:0000256" key="2">
    <source>
        <dbReference type="ARBA" id="ARBA00006236"/>
    </source>
</evidence>
<dbReference type="GO" id="GO:0042910">
    <property type="term" value="F:xenobiotic transmembrane transporter activity"/>
    <property type="evidence" value="ECO:0007669"/>
    <property type="project" value="InterPro"/>
</dbReference>
<evidence type="ECO:0000256" key="8">
    <source>
        <dbReference type="RuleBase" id="RU365088"/>
    </source>
</evidence>
<proteinExistence type="inferred from homology"/>
<dbReference type="RefSeq" id="WP_086086254.1">
    <property type="nucleotide sequence ID" value="NZ_CP021112.1"/>
</dbReference>
<dbReference type="OrthoDB" id="9800416at2"/>
<feature type="transmembrane region" description="Helical" evidence="8">
    <location>
        <begin position="287"/>
        <end position="304"/>
    </location>
</feature>
<comment type="subcellular location">
    <subcellularLocation>
        <location evidence="8">Cell inner membrane</location>
        <topology evidence="8">Multi-pass membrane protein</topology>
    </subcellularLocation>
    <subcellularLocation>
        <location evidence="1">Cell membrane</location>
        <topology evidence="1">Multi-pass membrane protein</topology>
    </subcellularLocation>
</comment>
<dbReference type="PROSITE" id="PS50850">
    <property type="entry name" value="MFS"/>
    <property type="match status" value="1"/>
</dbReference>
<dbReference type="InterPro" id="IPR005829">
    <property type="entry name" value="Sugar_transporter_CS"/>
</dbReference>
<feature type="transmembrane region" description="Helical" evidence="8">
    <location>
        <begin position="380"/>
        <end position="401"/>
    </location>
</feature>
<dbReference type="STRING" id="1235591.CAK95_01720"/>
<evidence type="ECO:0000256" key="3">
    <source>
        <dbReference type="ARBA" id="ARBA00022448"/>
    </source>
</evidence>
<dbReference type="Proteomes" id="UP000194137">
    <property type="component" value="Chromosome"/>
</dbReference>
<dbReference type="Pfam" id="PF07690">
    <property type="entry name" value="MFS_1"/>
    <property type="match status" value="1"/>
</dbReference>
<feature type="transmembrane region" description="Helical" evidence="8">
    <location>
        <begin position="249"/>
        <end position="267"/>
    </location>
</feature>
<keyword evidence="6 8" id="KW-1133">Transmembrane helix</keyword>
<evidence type="ECO:0000256" key="7">
    <source>
        <dbReference type="ARBA" id="ARBA00023136"/>
    </source>
</evidence>
<gene>
    <name evidence="10" type="ORF">CAK95_01720</name>
</gene>
<feature type="transmembrane region" description="Helical" evidence="8">
    <location>
        <begin position="133"/>
        <end position="154"/>
    </location>
</feature>
<dbReference type="SUPFAM" id="SSF103473">
    <property type="entry name" value="MFS general substrate transporter"/>
    <property type="match status" value="1"/>
</dbReference>
<evidence type="ECO:0000256" key="1">
    <source>
        <dbReference type="ARBA" id="ARBA00004651"/>
    </source>
</evidence>
<evidence type="ECO:0000256" key="4">
    <source>
        <dbReference type="ARBA" id="ARBA00022475"/>
    </source>
</evidence>
<dbReference type="CDD" id="cd17320">
    <property type="entry name" value="MFS_MdfA_MDR_like"/>
    <property type="match status" value="1"/>
</dbReference>
<dbReference type="InterPro" id="IPR004812">
    <property type="entry name" value="Efflux_drug-R_Bcr/CmlA"/>
</dbReference>
<feature type="transmembrane region" description="Helical" evidence="8">
    <location>
        <begin position="166"/>
        <end position="184"/>
    </location>
</feature>
<dbReference type="GO" id="GO:0005886">
    <property type="term" value="C:plasma membrane"/>
    <property type="evidence" value="ECO:0007669"/>
    <property type="project" value="UniProtKB-SubCell"/>
</dbReference>
<reference evidence="10 11" key="1">
    <citation type="submission" date="2017-05" db="EMBL/GenBank/DDBJ databases">
        <title>Full genome sequence of Pseudorhodoplanes sinuspersici.</title>
        <authorList>
            <person name="Dastgheib S.M.M."/>
            <person name="Shavandi M."/>
            <person name="Tirandaz H."/>
        </authorList>
    </citation>
    <scope>NUCLEOTIDE SEQUENCE [LARGE SCALE GENOMIC DNA]</scope>
    <source>
        <strain evidence="10 11">RIPI110</strain>
    </source>
</reference>
<keyword evidence="3 8" id="KW-0813">Transport</keyword>
<feature type="transmembrane region" description="Helical" evidence="8">
    <location>
        <begin position="108"/>
        <end position="127"/>
    </location>
</feature>
<keyword evidence="7 8" id="KW-0472">Membrane</keyword>
<keyword evidence="8" id="KW-0997">Cell inner membrane</keyword>
<feature type="transmembrane region" description="Helical" evidence="8">
    <location>
        <begin position="80"/>
        <end position="96"/>
    </location>
</feature>
<feature type="domain" description="Major facilitator superfamily (MFS) profile" evidence="9">
    <location>
        <begin position="42"/>
        <end position="434"/>
    </location>
</feature>
<evidence type="ECO:0000256" key="5">
    <source>
        <dbReference type="ARBA" id="ARBA00022692"/>
    </source>
</evidence>
<accession>A0A1W6ZL10</accession>
<evidence type="ECO:0000313" key="11">
    <source>
        <dbReference type="Proteomes" id="UP000194137"/>
    </source>
</evidence>
<dbReference type="GO" id="GO:1990961">
    <property type="term" value="P:xenobiotic detoxification by transmembrane export across the plasma membrane"/>
    <property type="evidence" value="ECO:0007669"/>
    <property type="project" value="InterPro"/>
</dbReference>
<name>A0A1W6ZL10_9HYPH</name>
<dbReference type="KEGG" id="psin:CAK95_01720"/>
<sequence>MAEGRDPAAGRQLTEFPFVDASTPKAAAEAADPASRPAPIGLIVLLMIMSAIGPVSLNILTPVTPSLADIFGTRVETVQLTLSLYLVGLAISQLLLGPLSDRFGRKPVLLLGLFITTVASIAAVFSTSIQMLIVFRILQALGASSGLVIGRAIIRDLYARERAASMIGLVTTAMVVAPMVAPLIGGLLDKALGKHYGWQGTFVLVGAFAGVVMVWVIAGLKETRPDHITGGGLRFIGRESRELFANRRFLGYVLVCAIGTATFFAFLGGGPHVVVSIMERSAFEYGLWFMLTAGGFMLGNFVTARNSQRYGIDRMIHFGLLSMLVGAVLMMATVALWPYDGPWTIFLPQILISFGNGVFLPNCVAGAVSVRPQAAGTASGITGFSQMAVGAVAAQGMSHLVATAETAMPLSIVTLALSVVSSAAFYVFLTKRGT</sequence>
<dbReference type="AlphaFoldDB" id="A0A1W6ZL10"/>
<keyword evidence="4" id="KW-1003">Cell membrane</keyword>
<comment type="similarity">
    <text evidence="2 8">Belongs to the major facilitator superfamily. Bcr/CmlA family.</text>
</comment>
<feature type="transmembrane region" description="Helical" evidence="8">
    <location>
        <begin position="407"/>
        <end position="429"/>
    </location>
</feature>
<feature type="transmembrane region" description="Helical" evidence="8">
    <location>
        <begin position="196"/>
        <end position="218"/>
    </location>
</feature>
<dbReference type="InterPro" id="IPR011701">
    <property type="entry name" value="MFS"/>
</dbReference>
<evidence type="ECO:0000259" key="9">
    <source>
        <dbReference type="PROSITE" id="PS50850"/>
    </source>
</evidence>
<keyword evidence="11" id="KW-1185">Reference proteome</keyword>
<feature type="transmembrane region" description="Helical" evidence="8">
    <location>
        <begin position="345"/>
        <end position="368"/>
    </location>
</feature>
<evidence type="ECO:0000313" key="10">
    <source>
        <dbReference type="EMBL" id="ARP97935.1"/>
    </source>
</evidence>
<dbReference type="InterPro" id="IPR036259">
    <property type="entry name" value="MFS_trans_sf"/>
</dbReference>
<dbReference type="EMBL" id="CP021112">
    <property type="protein sequence ID" value="ARP97935.1"/>
    <property type="molecule type" value="Genomic_DNA"/>
</dbReference>
<dbReference type="PANTHER" id="PTHR23502">
    <property type="entry name" value="MAJOR FACILITATOR SUPERFAMILY"/>
    <property type="match status" value="1"/>
</dbReference>
<protein>
    <recommendedName>
        <fullName evidence="8">Bcr/CflA family efflux transporter</fullName>
    </recommendedName>
</protein>
<feature type="transmembrane region" description="Helical" evidence="8">
    <location>
        <begin position="316"/>
        <end position="339"/>
    </location>
</feature>
<dbReference type="NCBIfam" id="TIGR00710">
    <property type="entry name" value="efflux_Bcr_CflA"/>
    <property type="match status" value="1"/>
</dbReference>
<evidence type="ECO:0000256" key="6">
    <source>
        <dbReference type="ARBA" id="ARBA00022989"/>
    </source>
</evidence>
<organism evidence="10 11">
    <name type="scientific">Pseudorhodoplanes sinuspersici</name>
    <dbReference type="NCBI Taxonomy" id="1235591"/>
    <lineage>
        <taxon>Bacteria</taxon>
        <taxon>Pseudomonadati</taxon>
        <taxon>Pseudomonadota</taxon>
        <taxon>Alphaproteobacteria</taxon>
        <taxon>Hyphomicrobiales</taxon>
        <taxon>Pseudorhodoplanes</taxon>
    </lineage>
</organism>
<keyword evidence="5 8" id="KW-0812">Transmembrane</keyword>
<dbReference type="PROSITE" id="PS00216">
    <property type="entry name" value="SUGAR_TRANSPORT_1"/>
    <property type="match status" value="1"/>
</dbReference>
<dbReference type="PANTHER" id="PTHR23502:SF132">
    <property type="entry name" value="POLYAMINE TRANSPORTER 2-RELATED"/>
    <property type="match status" value="1"/>
</dbReference>
<feature type="transmembrane region" description="Helical" evidence="8">
    <location>
        <begin position="40"/>
        <end position="60"/>
    </location>
</feature>
<dbReference type="Gene3D" id="1.20.1720.10">
    <property type="entry name" value="Multidrug resistance protein D"/>
    <property type="match status" value="1"/>
</dbReference>
<dbReference type="InterPro" id="IPR020846">
    <property type="entry name" value="MFS_dom"/>
</dbReference>